<dbReference type="GO" id="GO:0140098">
    <property type="term" value="F:catalytic activity, acting on RNA"/>
    <property type="evidence" value="ECO:0007669"/>
    <property type="project" value="UniProtKB-ARBA"/>
</dbReference>
<dbReference type="InterPro" id="IPR036974">
    <property type="entry name" value="PUA_sf"/>
</dbReference>
<dbReference type="InterPro" id="IPR015947">
    <property type="entry name" value="PUA-like_sf"/>
</dbReference>
<feature type="domain" description="tRNA pseudouridylate synthase B C-terminal" evidence="2">
    <location>
        <begin position="2"/>
        <end position="44"/>
    </location>
</feature>
<name>A0A2S5EE49_9BACT</name>
<dbReference type="Pfam" id="PF16198">
    <property type="entry name" value="TruB_C_2"/>
    <property type="match status" value="1"/>
</dbReference>
<comment type="caution">
    <text evidence="3">The sequence shown here is derived from an EMBL/GenBank/DDBJ whole genome shotgun (WGS) entry which is preliminary data.</text>
</comment>
<dbReference type="GO" id="GO:0006396">
    <property type="term" value="P:RNA processing"/>
    <property type="evidence" value="ECO:0007669"/>
    <property type="project" value="UniProtKB-ARBA"/>
</dbReference>
<evidence type="ECO:0000256" key="1">
    <source>
        <dbReference type="ARBA" id="ARBA00023235"/>
    </source>
</evidence>
<dbReference type="SUPFAM" id="SSF88697">
    <property type="entry name" value="PUA domain-like"/>
    <property type="match status" value="1"/>
</dbReference>
<sequence>IRSLIMDIGYALGCGAVTKELCRIKSGKFELKDSILLEEVSLEKMLKMDEALDLPYVKINNGQQVIKGYQIYKDNILEFSNFNKNDYVKIYDEKGYFLGIGKAEKKSTFLKTLFKQEERNDRIVKINKILYEVT</sequence>
<dbReference type="InterPro" id="IPR020103">
    <property type="entry name" value="PsdUridine_synth_cat_dom_sf"/>
</dbReference>
<dbReference type="Gene3D" id="3.30.2350.10">
    <property type="entry name" value="Pseudouridine synthase"/>
    <property type="match status" value="1"/>
</dbReference>
<dbReference type="AlphaFoldDB" id="A0A2S5EE49"/>
<dbReference type="GO" id="GO:0001522">
    <property type="term" value="P:pseudouridine synthesis"/>
    <property type="evidence" value="ECO:0007669"/>
    <property type="project" value="InterPro"/>
</dbReference>
<dbReference type="GO" id="GO:0003723">
    <property type="term" value="F:RNA binding"/>
    <property type="evidence" value="ECO:0007669"/>
    <property type="project" value="InterPro"/>
</dbReference>
<evidence type="ECO:0000313" key="3">
    <source>
        <dbReference type="EMBL" id="POZ91391.1"/>
    </source>
</evidence>
<dbReference type="Proteomes" id="UP000236950">
    <property type="component" value="Unassembled WGS sequence"/>
</dbReference>
<dbReference type="SUPFAM" id="SSF55120">
    <property type="entry name" value="Pseudouridine synthase"/>
    <property type="match status" value="1"/>
</dbReference>
<dbReference type="InterPro" id="IPR032819">
    <property type="entry name" value="TruB_C"/>
</dbReference>
<protein>
    <submittedName>
        <fullName evidence="3">tRNA pseudouridine synthase B</fullName>
    </submittedName>
</protein>
<dbReference type="EMBL" id="JALY01000219">
    <property type="protein sequence ID" value="POZ91391.1"/>
    <property type="molecule type" value="Genomic_DNA"/>
</dbReference>
<keyword evidence="4" id="KW-1185">Reference proteome</keyword>
<evidence type="ECO:0000259" key="2">
    <source>
        <dbReference type="Pfam" id="PF16198"/>
    </source>
</evidence>
<gene>
    <name evidence="3" type="ORF">AA81_10415</name>
</gene>
<dbReference type="PROSITE" id="PS50890">
    <property type="entry name" value="PUA"/>
    <property type="match status" value="1"/>
</dbReference>
<organism evidence="3 4">
    <name type="scientific">Petrotoga halophila DSM 16923</name>
    <dbReference type="NCBI Taxonomy" id="1122953"/>
    <lineage>
        <taxon>Bacteria</taxon>
        <taxon>Thermotogati</taxon>
        <taxon>Thermotogota</taxon>
        <taxon>Thermotogae</taxon>
        <taxon>Petrotogales</taxon>
        <taxon>Petrotogaceae</taxon>
        <taxon>Petrotoga</taxon>
    </lineage>
</organism>
<reference evidence="3 4" key="1">
    <citation type="submission" date="2014-01" db="EMBL/GenBank/DDBJ databases">
        <title>Comparative genomics of Petrotoga.</title>
        <authorList>
            <person name="Chow K."/>
            <person name="Charchuk R."/>
            <person name="Nesbo C.L."/>
        </authorList>
    </citation>
    <scope>NUCLEOTIDE SEQUENCE [LARGE SCALE GENOMIC DNA]</scope>
    <source>
        <strain evidence="3 4">DSM 16923</strain>
    </source>
</reference>
<dbReference type="Gene3D" id="2.30.130.10">
    <property type="entry name" value="PUA domain"/>
    <property type="match status" value="1"/>
</dbReference>
<proteinExistence type="predicted"/>
<feature type="non-terminal residue" evidence="3">
    <location>
        <position position="1"/>
    </location>
</feature>
<keyword evidence="1" id="KW-0413">Isomerase</keyword>
<evidence type="ECO:0000313" key="4">
    <source>
        <dbReference type="Proteomes" id="UP000236950"/>
    </source>
</evidence>
<accession>A0A2S5EE49</accession>
<dbReference type="GO" id="GO:0009982">
    <property type="term" value="F:pseudouridine synthase activity"/>
    <property type="evidence" value="ECO:0007669"/>
    <property type="project" value="InterPro"/>
</dbReference>